<dbReference type="Proteomes" id="UP000602050">
    <property type="component" value="Unassembled WGS sequence"/>
</dbReference>
<evidence type="ECO:0000313" key="2">
    <source>
        <dbReference type="Proteomes" id="UP000602050"/>
    </source>
</evidence>
<dbReference type="RefSeq" id="WP_188391065.1">
    <property type="nucleotide sequence ID" value="NZ_BMEV01000010.1"/>
</dbReference>
<protein>
    <submittedName>
        <fullName evidence="1">Uncharacterized protein</fullName>
    </submittedName>
</protein>
<reference evidence="1" key="2">
    <citation type="submission" date="2020-09" db="EMBL/GenBank/DDBJ databases">
        <authorList>
            <person name="Sun Q."/>
            <person name="Zhou Y."/>
        </authorList>
    </citation>
    <scope>NUCLEOTIDE SEQUENCE</scope>
    <source>
        <strain evidence="1">CGMCC 1.12360</strain>
    </source>
</reference>
<dbReference type="AlphaFoldDB" id="A0A8J2ZQX2"/>
<proteinExistence type="predicted"/>
<organism evidence="1 2">
    <name type="scientific">Compostibacillus humi</name>
    <dbReference type="NCBI Taxonomy" id="1245525"/>
    <lineage>
        <taxon>Bacteria</taxon>
        <taxon>Bacillati</taxon>
        <taxon>Bacillota</taxon>
        <taxon>Bacilli</taxon>
        <taxon>Bacillales</taxon>
        <taxon>Bacillaceae</taxon>
        <taxon>Compostibacillus</taxon>
    </lineage>
</organism>
<sequence>MDVCPLCNGLETIRIQCPQCQSAMEDQGKITDYFDDYSPYLDIEIMKMTDGNPRSLEEHQCLHYFYCSRCKYEEIKGVQE</sequence>
<name>A0A8J2ZQX2_9BACI</name>
<gene>
    <name evidence="1" type="ORF">GCM10010978_07780</name>
</gene>
<evidence type="ECO:0000313" key="1">
    <source>
        <dbReference type="EMBL" id="GGH71627.1"/>
    </source>
</evidence>
<dbReference type="EMBL" id="BMEV01000010">
    <property type="protein sequence ID" value="GGH71627.1"/>
    <property type="molecule type" value="Genomic_DNA"/>
</dbReference>
<keyword evidence="2" id="KW-1185">Reference proteome</keyword>
<accession>A0A8J2ZQX2</accession>
<comment type="caution">
    <text evidence="1">The sequence shown here is derived from an EMBL/GenBank/DDBJ whole genome shotgun (WGS) entry which is preliminary data.</text>
</comment>
<reference evidence="1" key="1">
    <citation type="journal article" date="2014" name="Int. J. Syst. Evol. Microbiol.">
        <title>Complete genome sequence of Corynebacterium casei LMG S-19264T (=DSM 44701T), isolated from a smear-ripened cheese.</title>
        <authorList>
            <consortium name="US DOE Joint Genome Institute (JGI-PGF)"/>
            <person name="Walter F."/>
            <person name="Albersmeier A."/>
            <person name="Kalinowski J."/>
            <person name="Ruckert C."/>
        </authorList>
    </citation>
    <scope>NUCLEOTIDE SEQUENCE</scope>
    <source>
        <strain evidence="1">CGMCC 1.12360</strain>
    </source>
</reference>